<comment type="subcellular location">
    <subcellularLocation>
        <location evidence="2 11">Cell membrane</location>
        <topology evidence="2 11">Multi-pass membrane protein</topology>
    </subcellularLocation>
</comment>
<comment type="similarity">
    <text evidence="3">Belongs to the binding-protein-dependent transport system permease family. MalFG subfamily.</text>
</comment>
<dbReference type="InterPro" id="IPR035906">
    <property type="entry name" value="MetI-like_sf"/>
</dbReference>
<dbReference type="Gene3D" id="1.10.3720.10">
    <property type="entry name" value="MetI-like"/>
    <property type="match status" value="1"/>
</dbReference>
<evidence type="ECO:0000313" key="13">
    <source>
        <dbReference type="EMBL" id="NIZ47103.1"/>
    </source>
</evidence>
<evidence type="ECO:0000256" key="4">
    <source>
        <dbReference type="ARBA" id="ARBA00022448"/>
    </source>
</evidence>
<evidence type="ECO:0000259" key="12">
    <source>
        <dbReference type="PROSITE" id="PS50928"/>
    </source>
</evidence>
<keyword evidence="9 11" id="KW-0472">Membrane</keyword>
<sequence>MKKISKFQVIKFLGISFNYFILIFMSIIILFPLFITLMSAFNQKNSLFSITLIPEKISLTQNFIHLSTRTSYWHWYLNTFTISIASTLGALMIIIISGFIYSRYRFKARKPALITLLVVQIIPPSSTLIALYAIANSLGIYQSAYSVPLTYLFMIFVYITTGSTINTIIMKSYFDSVPRDLDESAKIDGASHFQIFKDILLPLVTPMIVVLGVFTFLIPIGDVIMPRFLLASLHSKDTTLALGLNTLISDFKNSNPNIFAAGAILAAVPPVVIFFIFQKYIVSGLTAGGVKG</sequence>
<dbReference type="PANTHER" id="PTHR32243:SF50">
    <property type="entry name" value="MALTOSE_MALTODEXTRIN TRANSPORT SYSTEM PERMEASE PROTEIN MALG"/>
    <property type="match status" value="1"/>
</dbReference>
<dbReference type="GO" id="GO:0042956">
    <property type="term" value="P:maltodextrin transmembrane transport"/>
    <property type="evidence" value="ECO:0007669"/>
    <property type="project" value="TreeGrafter"/>
</dbReference>
<keyword evidence="8 11" id="KW-1133">Transmembrane helix</keyword>
<dbReference type="RefSeq" id="WP_167703528.1">
    <property type="nucleotide sequence ID" value="NZ_CP118168.1"/>
</dbReference>
<evidence type="ECO:0000256" key="1">
    <source>
        <dbReference type="ARBA" id="ARBA00002264"/>
    </source>
</evidence>
<accession>A0A968KVB2</accession>
<evidence type="ECO:0000256" key="8">
    <source>
        <dbReference type="ARBA" id="ARBA00022989"/>
    </source>
</evidence>
<dbReference type="CDD" id="cd06261">
    <property type="entry name" value="TM_PBP2"/>
    <property type="match status" value="1"/>
</dbReference>
<keyword evidence="4 11" id="KW-0813">Transport</keyword>
<organism evidence="13 14">
    <name type="scientific">Entomospira nematocerorum</name>
    <dbReference type="NCBI Taxonomy" id="2719987"/>
    <lineage>
        <taxon>Bacteria</taxon>
        <taxon>Pseudomonadati</taxon>
        <taxon>Spirochaetota</taxon>
        <taxon>Spirochaetia</taxon>
        <taxon>Spirochaetales</taxon>
        <taxon>Spirochaetaceae</taxon>
        <taxon>Entomospira</taxon>
    </lineage>
</organism>
<comment type="caution">
    <text evidence="13">The sequence shown here is derived from an EMBL/GenBank/DDBJ whole genome shotgun (WGS) entry which is preliminary data.</text>
</comment>
<evidence type="ECO:0000256" key="5">
    <source>
        <dbReference type="ARBA" id="ARBA00022475"/>
    </source>
</evidence>
<evidence type="ECO:0000256" key="2">
    <source>
        <dbReference type="ARBA" id="ARBA00004651"/>
    </source>
</evidence>
<feature type="transmembrane region" description="Helical" evidence="11">
    <location>
        <begin position="199"/>
        <end position="220"/>
    </location>
</feature>
<name>A0A968KVB2_9SPIO</name>
<dbReference type="GO" id="GO:0015423">
    <property type="term" value="F:ABC-type maltose transporter activity"/>
    <property type="evidence" value="ECO:0007669"/>
    <property type="project" value="TreeGrafter"/>
</dbReference>
<comment type="function">
    <text evidence="1">Part of the ABC transporter complex MalEFGK involved in maltose/maltodextrin import. Probably responsible for the translocation of the substrate across the membrane.</text>
</comment>
<keyword evidence="7 11" id="KW-0812">Transmembrane</keyword>
<proteinExistence type="inferred from homology"/>
<evidence type="ECO:0000256" key="3">
    <source>
        <dbReference type="ARBA" id="ARBA00009047"/>
    </source>
</evidence>
<evidence type="ECO:0000256" key="10">
    <source>
        <dbReference type="ARBA" id="ARBA00041109"/>
    </source>
</evidence>
<dbReference type="SUPFAM" id="SSF161098">
    <property type="entry name" value="MetI-like"/>
    <property type="match status" value="1"/>
</dbReference>
<keyword evidence="14" id="KW-1185">Reference proteome</keyword>
<dbReference type="AlphaFoldDB" id="A0A968KVB2"/>
<feature type="transmembrane region" description="Helical" evidence="11">
    <location>
        <begin position="258"/>
        <end position="277"/>
    </location>
</feature>
<dbReference type="InterPro" id="IPR000515">
    <property type="entry name" value="MetI-like"/>
</dbReference>
<evidence type="ECO:0000256" key="7">
    <source>
        <dbReference type="ARBA" id="ARBA00022692"/>
    </source>
</evidence>
<feature type="transmembrane region" description="Helical" evidence="11">
    <location>
        <begin position="113"/>
        <end position="135"/>
    </location>
</feature>
<keyword evidence="6" id="KW-0762">Sugar transport</keyword>
<dbReference type="Proteomes" id="UP000752013">
    <property type="component" value="Unassembled WGS sequence"/>
</dbReference>
<feature type="domain" description="ABC transmembrane type-1" evidence="12">
    <location>
        <begin position="76"/>
        <end position="277"/>
    </location>
</feature>
<reference evidence="13" key="1">
    <citation type="submission" date="2020-03" db="EMBL/GenBank/DDBJ databases">
        <title>Spirochaetal bacteria isolated from arthropods constitute a novel genus Entomospira genus novum within the order Spirochaetales.</title>
        <authorList>
            <person name="Grana-Miraglia L."/>
            <person name="Sikutova S."/>
            <person name="Fingerle V."/>
            <person name="Sing A."/>
            <person name="Castillo-Ramirez S."/>
            <person name="Margos G."/>
            <person name="Rudolf I."/>
        </authorList>
    </citation>
    <scope>NUCLEOTIDE SEQUENCE</scope>
    <source>
        <strain evidence="13">BR208</strain>
    </source>
</reference>
<feature type="transmembrane region" description="Helical" evidence="11">
    <location>
        <begin position="147"/>
        <end position="169"/>
    </location>
</feature>
<dbReference type="PROSITE" id="PS50928">
    <property type="entry name" value="ABC_TM1"/>
    <property type="match status" value="1"/>
</dbReference>
<protein>
    <recommendedName>
        <fullName evidence="10">Maltose/maltodextrin transport system permease protein MalG</fullName>
    </recommendedName>
</protein>
<dbReference type="PANTHER" id="PTHR32243">
    <property type="entry name" value="MALTOSE TRANSPORT SYSTEM PERMEASE-RELATED"/>
    <property type="match status" value="1"/>
</dbReference>
<dbReference type="InterPro" id="IPR050901">
    <property type="entry name" value="BP-dep_ABC_trans_perm"/>
</dbReference>
<dbReference type="EMBL" id="JAATLK010000001">
    <property type="protein sequence ID" value="NIZ47103.1"/>
    <property type="molecule type" value="Genomic_DNA"/>
</dbReference>
<evidence type="ECO:0000256" key="11">
    <source>
        <dbReference type="RuleBase" id="RU363032"/>
    </source>
</evidence>
<gene>
    <name evidence="13" type="ORF">HCT46_04135</name>
</gene>
<dbReference type="Pfam" id="PF00528">
    <property type="entry name" value="BPD_transp_1"/>
    <property type="match status" value="1"/>
</dbReference>
<evidence type="ECO:0000256" key="9">
    <source>
        <dbReference type="ARBA" id="ARBA00023136"/>
    </source>
</evidence>
<dbReference type="GO" id="GO:0005886">
    <property type="term" value="C:plasma membrane"/>
    <property type="evidence" value="ECO:0007669"/>
    <property type="project" value="UniProtKB-SubCell"/>
</dbReference>
<keyword evidence="5" id="KW-1003">Cell membrane</keyword>
<evidence type="ECO:0000256" key="6">
    <source>
        <dbReference type="ARBA" id="ARBA00022597"/>
    </source>
</evidence>
<feature type="transmembrane region" description="Helical" evidence="11">
    <location>
        <begin position="12"/>
        <end position="35"/>
    </location>
</feature>
<evidence type="ECO:0000313" key="14">
    <source>
        <dbReference type="Proteomes" id="UP000752013"/>
    </source>
</evidence>
<feature type="transmembrane region" description="Helical" evidence="11">
    <location>
        <begin position="75"/>
        <end position="101"/>
    </location>
</feature>